<evidence type="ECO:0000313" key="3">
    <source>
        <dbReference type="Proteomes" id="UP000366872"/>
    </source>
</evidence>
<accession>A0A6C2U9D9</accession>
<name>A0A6C2U9D9_PONDE</name>
<dbReference type="Proteomes" id="UP000366872">
    <property type="component" value="Unassembled WGS sequence"/>
</dbReference>
<gene>
    <name evidence="2" type="ORF">PDESU_04928</name>
</gene>
<dbReference type="RefSeq" id="WP_136081864.1">
    <property type="nucleotide sequence ID" value="NZ_CAAHFG010000003.1"/>
</dbReference>
<dbReference type="AlphaFoldDB" id="A0A6C2U9D9"/>
<protein>
    <submittedName>
        <fullName evidence="2">Uncharacterized protein</fullName>
    </submittedName>
</protein>
<keyword evidence="3" id="KW-1185">Reference proteome</keyword>
<sequence>MSKRFFAKHAKSSAMMVSLAIHGILLVVALSFVAVTVITKEDQIFEAVKVKRPKMALKKLQVPVNIKKKKTQKPKLRKRIVVKPTLNKVPDIKMPEITGVKGGMAGAGDGFGGAVGIGFTLPELDFFGAKAKGEKVVFVVHFGPATIGGTPLKRMTGYVIRKRLEDLVNGLPDYTLFNVACYWMQDTWAMNPEMMLASPANKQKVRDWMAPVNPLQGDYGHCFVVPGKMGRTITQAAGNYPEKIDSGLPFYSPKWVYPYVVPGAQAKKYLPASKKGYVHWSRGVSWAVLEQKADTIFILTTNYIDGFGSGDKGRPEALVQSYKKMFADVYGPDKKRWPTINVVVLKHTKDPDVVLNAQFGPVWKGTRGDGSVIDNISKFMNDEEKELYKQLASGDASALSLPEPAPTIVEQPPTNEKDPTPTVAAESGFPMNPILGKWKFKFDGAKKYTTRQFTADGKCIQRNQRGKIEWESGFSMRSAISATTVRNDMLHELQSDGTLRLLDNLIATRVE</sequence>
<feature type="region of interest" description="Disordered" evidence="1">
    <location>
        <begin position="402"/>
        <end position="421"/>
    </location>
</feature>
<proteinExistence type="predicted"/>
<dbReference type="EMBL" id="CAAHFG010000003">
    <property type="protein sequence ID" value="VGO16337.1"/>
    <property type="molecule type" value="Genomic_DNA"/>
</dbReference>
<evidence type="ECO:0000256" key="1">
    <source>
        <dbReference type="SAM" id="MobiDB-lite"/>
    </source>
</evidence>
<organism evidence="2 3">
    <name type="scientific">Pontiella desulfatans</name>
    <dbReference type="NCBI Taxonomy" id="2750659"/>
    <lineage>
        <taxon>Bacteria</taxon>
        <taxon>Pseudomonadati</taxon>
        <taxon>Kiritimatiellota</taxon>
        <taxon>Kiritimatiellia</taxon>
        <taxon>Kiritimatiellales</taxon>
        <taxon>Pontiellaceae</taxon>
        <taxon>Pontiella</taxon>
    </lineage>
</organism>
<reference evidence="2 3" key="1">
    <citation type="submission" date="2019-04" db="EMBL/GenBank/DDBJ databases">
        <authorList>
            <person name="Van Vliet M D."/>
        </authorList>
    </citation>
    <scope>NUCLEOTIDE SEQUENCE [LARGE SCALE GENOMIC DNA]</scope>
    <source>
        <strain evidence="2 3">F1</strain>
    </source>
</reference>
<evidence type="ECO:0000313" key="2">
    <source>
        <dbReference type="EMBL" id="VGO16337.1"/>
    </source>
</evidence>